<organism evidence="1 2">
    <name type="scientific">Necator americanus</name>
    <name type="common">Human hookworm</name>
    <dbReference type="NCBI Taxonomy" id="51031"/>
    <lineage>
        <taxon>Eukaryota</taxon>
        <taxon>Metazoa</taxon>
        <taxon>Ecdysozoa</taxon>
        <taxon>Nematoda</taxon>
        <taxon>Chromadorea</taxon>
        <taxon>Rhabditida</taxon>
        <taxon>Rhabditina</taxon>
        <taxon>Rhabditomorpha</taxon>
        <taxon>Strongyloidea</taxon>
        <taxon>Ancylostomatidae</taxon>
        <taxon>Bunostominae</taxon>
        <taxon>Necator</taxon>
    </lineage>
</organism>
<sequence>MDGFCASCRSRSLGRAMFRSDTADELRRRKNFGDGDAHVNDTEDTLPGINVAFHEFVEITVEVIRQELMLEMQVQQKTTWRS</sequence>
<dbReference type="Proteomes" id="UP001303046">
    <property type="component" value="Unassembled WGS sequence"/>
</dbReference>
<comment type="caution">
    <text evidence="1">The sequence shown here is derived from an EMBL/GenBank/DDBJ whole genome shotgun (WGS) entry which is preliminary data.</text>
</comment>
<evidence type="ECO:0000313" key="2">
    <source>
        <dbReference type="Proteomes" id="UP001303046"/>
    </source>
</evidence>
<name>A0ABR1DLM2_NECAM</name>
<evidence type="ECO:0000313" key="1">
    <source>
        <dbReference type="EMBL" id="KAK6751352.1"/>
    </source>
</evidence>
<reference evidence="1 2" key="1">
    <citation type="submission" date="2023-08" db="EMBL/GenBank/DDBJ databases">
        <title>A Necator americanus chromosomal reference genome.</title>
        <authorList>
            <person name="Ilik V."/>
            <person name="Petrzelkova K.J."/>
            <person name="Pardy F."/>
            <person name="Fuh T."/>
            <person name="Niatou-Singa F.S."/>
            <person name="Gouil Q."/>
            <person name="Baker L."/>
            <person name="Ritchie M.E."/>
            <person name="Jex A.R."/>
            <person name="Gazzola D."/>
            <person name="Li H."/>
            <person name="Toshio Fujiwara R."/>
            <person name="Zhan B."/>
            <person name="Aroian R.V."/>
            <person name="Pafco B."/>
            <person name="Schwarz E.M."/>
        </authorList>
    </citation>
    <scope>NUCLEOTIDE SEQUENCE [LARGE SCALE GENOMIC DNA]</scope>
    <source>
        <strain evidence="1 2">Aroian</strain>
        <tissue evidence="1">Whole animal</tissue>
    </source>
</reference>
<accession>A0ABR1DLM2</accession>
<protein>
    <submittedName>
        <fullName evidence="1">Uncharacterized protein</fullName>
    </submittedName>
</protein>
<gene>
    <name evidence="1" type="primary">Necator_chrIV.g16296</name>
    <name evidence="1" type="ORF">RB195_003000</name>
</gene>
<dbReference type="EMBL" id="JAVFWL010000004">
    <property type="protein sequence ID" value="KAK6751352.1"/>
    <property type="molecule type" value="Genomic_DNA"/>
</dbReference>
<proteinExistence type="predicted"/>
<keyword evidence="2" id="KW-1185">Reference proteome</keyword>